<dbReference type="InterPro" id="IPR005074">
    <property type="entry name" value="Peptidase_C39"/>
</dbReference>
<proteinExistence type="predicted"/>
<dbReference type="EMBL" id="JAAQTL010000001">
    <property type="protein sequence ID" value="NID16522.1"/>
    <property type="molecule type" value="Genomic_DNA"/>
</dbReference>
<evidence type="ECO:0000256" key="5">
    <source>
        <dbReference type="ARBA" id="ARBA00022989"/>
    </source>
</evidence>
<gene>
    <name evidence="11" type="ORF">HBF32_13710</name>
</gene>
<keyword evidence="4" id="KW-0067">ATP-binding</keyword>
<protein>
    <submittedName>
        <fullName evidence="11">Peptidase domain-containing ABC transporter</fullName>
    </submittedName>
</protein>
<evidence type="ECO:0000259" key="8">
    <source>
        <dbReference type="PROSITE" id="PS50893"/>
    </source>
</evidence>
<keyword evidence="12" id="KW-1185">Reference proteome</keyword>
<feature type="transmembrane region" description="Helical" evidence="7">
    <location>
        <begin position="196"/>
        <end position="214"/>
    </location>
</feature>
<dbReference type="InterPro" id="IPR003593">
    <property type="entry name" value="AAA+_ATPase"/>
</dbReference>
<dbReference type="GO" id="GO:0034040">
    <property type="term" value="F:ATPase-coupled lipid transmembrane transporter activity"/>
    <property type="evidence" value="ECO:0007669"/>
    <property type="project" value="TreeGrafter"/>
</dbReference>
<name>A0A7X5QW35_9GAMM</name>
<comment type="caution">
    <text evidence="11">The sequence shown here is derived from an EMBL/GenBank/DDBJ whole genome shotgun (WGS) entry which is preliminary data.</text>
</comment>
<keyword evidence="6 7" id="KW-0472">Membrane</keyword>
<organism evidence="11 12">
    <name type="scientific">Luteibacter yeojuensis</name>
    <dbReference type="NCBI Taxonomy" id="345309"/>
    <lineage>
        <taxon>Bacteria</taxon>
        <taxon>Pseudomonadati</taxon>
        <taxon>Pseudomonadota</taxon>
        <taxon>Gammaproteobacteria</taxon>
        <taxon>Lysobacterales</taxon>
        <taxon>Rhodanobacteraceae</taxon>
        <taxon>Luteibacter</taxon>
    </lineage>
</organism>
<dbReference type="InterPro" id="IPR003439">
    <property type="entry name" value="ABC_transporter-like_ATP-bd"/>
</dbReference>
<dbReference type="GO" id="GO:0006508">
    <property type="term" value="P:proteolysis"/>
    <property type="evidence" value="ECO:0007669"/>
    <property type="project" value="InterPro"/>
</dbReference>
<evidence type="ECO:0000313" key="12">
    <source>
        <dbReference type="Proteomes" id="UP000518878"/>
    </source>
</evidence>
<dbReference type="SMART" id="SM00382">
    <property type="entry name" value="AAA"/>
    <property type="match status" value="1"/>
</dbReference>
<sequence length="691" mass="75641">MRRRLPIVHQSENAECALACVVMIAWYHGYRTDLTTFRHRTGISNRGASLGDLLGMARLARLDARVVSVEPETLARLRLPAIAHWDMSHFVVIRAVGRKGVVVHDPGRGVVTVPTADIGRHLTGIAVEMAPAVGFVPSDDHRRVRLGELVPSLGKLWSSLASLLVLSLVCQGLALASPYFFQVAIDRLLPGHDMHVLWLAGGFFSLLVVLEWALRSLRNVIALVLSRRLTLQLYASLLTRLMRLPMTFFETRNTADLLGKFDAMDEVRAILSEDAVAIATDALMVLVGLAILLAYGSLLTCSVVAGVAAYLCYRFATFSRFRLANEDQIFHKVSQRAHVLETVQRMQAVKLAQAEETRADGWFRLLTRDLDGDLAIKSWRARYMHARDGFSGVETIVSGLLAFTAVLHGDLTIGMVVAFLTYKRLFSVSAVNLVEVGFKVRVLGIHLERLADILRYPEEVVPSGEPDPAPDDEPVLEARGLAFAYAGEPVLFENLDFRLARGERLAVVGPSGCGKSTLLKTLLRLHLPTTGTVLRGSTAMAGVSRAAWLNGIAAVMQGDRLFSGSIRENVALGSVVVDDARVAWACGIACVAEEIEALPLGYESLVGELGVTLSAGQVQRIIIARAVYRRPVLLFMDEGTANLDSQTEARVLDNLRALRMTIVHAAHRSQVVQDATQILDMTLREPMELSA</sequence>
<dbReference type="GO" id="GO:0005524">
    <property type="term" value="F:ATP binding"/>
    <property type="evidence" value="ECO:0007669"/>
    <property type="project" value="UniProtKB-KW"/>
</dbReference>
<dbReference type="PANTHER" id="PTHR24221:SF606">
    <property type="entry name" value="COLICIN V SECRETION-PROCESSING ATP-BINDING PROTEIN"/>
    <property type="match status" value="1"/>
</dbReference>
<comment type="subcellular location">
    <subcellularLocation>
        <location evidence="1">Cell membrane</location>
        <topology evidence="1">Multi-pass membrane protein</topology>
    </subcellularLocation>
</comment>
<dbReference type="InterPro" id="IPR011527">
    <property type="entry name" value="ABC1_TM_dom"/>
</dbReference>
<accession>A0A7X5QW35</accession>
<dbReference type="Gene3D" id="1.20.1560.10">
    <property type="entry name" value="ABC transporter type 1, transmembrane domain"/>
    <property type="match status" value="1"/>
</dbReference>
<keyword evidence="3" id="KW-0547">Nucleotide-binding</keyword>
<dbReference type="PROSITE" id="PS50893">
    <property type="entry name" value="ABC_TRANSPORTER_2"/>
    <property type="match status" value="1"/>
</dbReference>
<feature type="domain" description="ABC transmembrane type-1" evidence="9">
    <location>
        <begin position="163"/>
        <end position="422"/>
    </location>
</feature>
<feature type="domain" description="Peptidase C39" evidence="10">
    <location>
        <begin position="10"/>
        <end position="129"/>
    </location>
</feature>
<reference evidence="11 12" key="1">
    <citation type="journal article" date="2006" name="Int. J. Syst. Evol. Microbiol.">
        <title>Dyella yeojuensis sp. nov., isolated from greenhouse soil in Korea.</title>
        <authorList>
            <person name="Kim B.Y."/>
            <person name="Weon H.Y."/>
            <person name="Lee K.H."/>
            <person name="Seok S.J."/>
            <person name="Kwon S.W."/>
            <person name="Go S.J."/>
            <person name="Stackebrandt E."/>
        </authorList>
    </citation>
    <scope>NUCLEOTIDE SEQUENCE [LARGE SCALE GENOMIC DNA]</scope>
    <source>
        <strain evidence="11 12">DSM 17673</strain>
    </source>
</reference>
<feature type="transmembrane region" description="Helical" evidence="7">
    <location>
        <begin position="156"/>
        <end position="176"/>
    </location>
</feature>
<evidence type="ECO:0000256" key="4">
    <source>
        <dbReference type="ARBA" id="ARBA00022840"/>
    </source>
</evidence>
<dbReference type="GO" id="GO:0140359">
    <property type="term" value="F:ABC-type transporter activity"/>
    <property type="evidence" value="ECO:0007669"/>
    <property type="project" value="InterPro"/>
</dbReference>
<dbReference type="GO" id="GO:0016887">
    <property type="term" value="F:ATP hydrolysis activity"/>
    <property type="evidence" value="ECO:0007669"/>
    <property type="project" value="InterPro"/>
</dbReference>
<dbReference type="Gene3D" id="3.90.70.10">
    <property type="entry name" value="Cysteine proteinases"/>
    <property type="match status" value="1"/>
</dbReference>
<dbReference type="CDD" id="cd18567">
    <property type="entry name" value="ABC_6TM_CvaB_RaxB_like"/>
    <property type="match status" value="1"/>
</dbReference>
<dbReference type="Proteomes" id="UP000518878">
    <property type="component" value="Unassembled WGS sequence"/>
</dbReference>
<dbReference type="GO" id="GO:0005886">
    <property type="term" value="C:plasma membrane"/>
    <property type="evidence" value="ECO:0007669"/>
    <property type="project" value="UniProtKB-SubCell"/>
</dbReference>
<dbReference type="PANTHER" id="PTHR24221">
    <property type="entry name" value="ATP-BINDING CASSETTE SUB-FAMILY B"/>
    <property type="match status" value="1"/>
</dbReference>
<evidence type="ECO:0000259" key="9">
    <source>
        <dbReference type="PROSITE" id="PS50929"/>
    </source>
</evidence>
<feature type="transmembrane region" description="Helical" evidence="7">
    <location>
        <begin position="282"/>
        <end position="313"/>
    </location>
</feature>
<dbReference type="AlphaFoldDB" id="A0A7X5QW35"/>
<evidence type="ECO:0000256" key="1">
    <source>
        <dbReference type="ARBA" id="ARBA00004651"/>
    </source>
</evidence>
<dbReference type="SUPFAM" id="SSF52540">
    <property type="entry name" value="P-loop containing nucleoside triphosphate hydrolases"/>
    <property type="match status" value="1"/>
</dbReference>
<dbReference type="InterPro" id="IPR027417">
    <property type="entry name" value="P-loop_NTPase"/>
</dbReference>
<dbReference type="Pfam" id="PF00664">
    <property type="entry name" value="ABC_membrane"/>
    <property type="match status" value="1"/>
</dbReference>
<dbReference type="SUPFAM" id="SSF90123">
    <property type="entry name" value="ABC transporter transmembrane region"/>
    <property type="match status" value="1"/>
</dbReference>
<evidence type="ECO:0000256" key="2">
    <source>
        <dbReference type="ARBA" id="ARBA00022692"/>
    </source>
</evidence>
<dbReference type="GO" id="GO:0008233">
    <property type="term" value="F:peptidase activity"/>
    <property type="evidence" value="ECO:0007669"/>
    <property type="project" value="InterPro"/>
</dbReference>
<dbReference type="Gene3D" id="3.40.50.300">
    <property type="entry name" value="P-loop containing nucleotide triphosphate hydrolases"/>
    <property type="match status" value="1"/>
</dbReference>
<evidence type="ECO:0000313" key="11">
    <source>
        <dbReference type="EMBL" id="NID16522.1"/>
    </source>
</evidence>
<dbReference type="Pfam" id="PF03412">
    <property type="entry name" value="Peptidase_C39"/>
    <property type="match status" value="1"/>
</dbReference>
<dbReference type="InterPro" id="IPR039421">
    <property type="entry name" value="Type_1_exporter"/>
</dbReference>
<dbReference type="Pfam" id="PF00005">
    <property type="entry name" value="ABC_tran"/>
    <property type="match status" value="1"/>
</dbReference>
<evidence type="ECO:0000256" key="3">
    <source>
        <dbReference type="ARBA" id="ARBA00022741"/>
    </source>
</evidence>
<dbReference type="PROSITE" id="PS50929">
    <property type="entry name" value="ABC_TM1F"/>
    <property type="match status" value="1"/>
</dbReference>
<dbReference type="PROSITE" id="PS50990">
    <property type="entry name" value="PEPTIDASE_C39"/>
    <property type="match status" value="1"/>
</dbReference>
<feature type="domain" description="ABC transporter" evidence="8">
    <location>
        <begin position="476"/>
        <end position="691"/>
    </location>
</feature>
<evidence type="ECO:0000256" key="7">
    <source>
        <dbReference type="SAM" id="Phobius"/>
    </source>
</evidence>
<keyword evidence="2 7" id="KW-0812">Transmembrane</keyword>
<dbReference type="RefSeq" id="WP_166700154.1">
    <property type="nucleotide sequence ID" value="NZ_JAAQTL010000001.1"/>
</dbReference>
<evidence type="ECO:0000256" key="6">
    <source>
        <dbReference type="ARBA" id="ARBA00023136"/>
    </source>
</evidence>
<evidence type="ECO:0000259" key="10">
    <source>
        <dbReference type="PROSITE" id="PS50990"/>
    </source>
</evidence>
<keyword evidence="5 7" id="KW-1133">Transmembrane helix</keyword>
<dbReference type="InterPro" id="IPR036640">
    <property type="entry name" value="ABC1_TM_sf"/>
</dbReference>